<accession>A0ABN8NQ30</accession>
<sequence length="98" mass="11037">MEVNSAGNAWKDIFLNIVDKPSPTRVMRVRNKPAPWLNSKLKEEMDLSVKGACQMAGRATSSFFMRLATLRADGVRIFFSGRLNNIVSEFMETPTNVK</sequence>
<dbReference type="Proteomes" id="UP001159405">
    <property type="component" value="Unassembled WGS sequence"/>
</dbReference>
<keyword evidence="2" id="KW-1185">Reference proteome</keyword>
<reference evidence="1 2" key="1">
    <citation type="submission" date="2022-05" db="EMBL/GenBank/DDBJ databases">
        <authorList>
            <consortium name="Genoscope - CEA"/>
            <person name="William W."/>
        </authorList>
    </citation>
    <scope>NUCLEOTIDE SEQUENCE [LARGE SCALE GENOMIC DNA]</scope>
</reference>
<name>A0ABN8NQ30_9CNID</name>
<evidence type="ECO:0000313" key="1">
    <source>
        <dbReference type="EMBL" id="CAH3115948.1"/>
    </source>
</evidence>
<dbReference type="EMBL" id="CALNXK010000029">
    <property type="protein sequence ID" value="CAH3115948.1"/>
    <property type="molecule type" value="Genomic_DNA"/>
</dbReference>
<evidence type="ECO:0000313" key="2">
    <source>
        <dbReference type="Proteomes" id="UP001159405"/>
    </source>
</evidence>
<comment type="caution">
    <text evidence="1">The sequence shown here is derived from an EMBL/GenBank/DDBJ whole genome shotgun (WGS) entry which is preliminary data.</text>
</comment>
<protein>
    <submittedName>
        <fullName evidence="1">Uncharacterized protein</fullName>
    </submittedName>
</protein>
<organism evidence="1 2">
    <name type="scientific">Porites lobata</name>
    <dbReference type="NCBI Taxonomy" id="104759"/>
    <lineage>
        <taxon>Eukaryota</taxon>
        <taxon>Metazoa</taxon>
        <taxon>Cnidaria</taxon>
        <taxon>Anthozoa</taxon>
        <taxon>Hexacorallia</taxon>
        <taxon>Scleractinia</taxon>
        <taxon>Fungiina</taxon>
        <taxon>Poritidae</taxon>
        <taxon>Porites</taxon>
    </lineage>
</organism>
<proteinExistence type="predicted"/>
<gene>
    <name evidence="1" type="ORF">PLOB_00024392</name>
</gene>